<dbReference type="AlphaFoldDB" id="A0A1M5WAE9"/>
<dbReference type="Proteomes" id="UP000184226">
    <property type="component" value="Unassembled WGS sequence"/>
</dbReference>
<keyword evidence="1" id="KW-0472">Membrane</keyword>
<name>A0A1M5WAE9_9BURK</name>
<evidence type="ECO:0000256" key="1">
    <source>
        <dbReference type="SAM" id="Phobius"/>
    </source>
</evidence>
<feature type="transmembrane region" description="Helical" evidence="1">
    <location>
        <begin position="266"/>
        <end position="287"/>
    </location>
</feature>
<dbReference type="EMBL" id="FQXE01000005">
    <property type="protein sequence ID" value="SHH84472.1"/>
    <property type="molecule type" value="Genomic_DNA"/>
</dbReference>
<evidence type="ECO:0000313" key="3">
    <source>
        <dbReference type="Proteomes" id="UP000184226"/>
    </source>
</evidence>
<keyword evidence="3" id="KW-1185">Reference proteome</keyword>
<dbReference type="OrthoDB" id="140980at2"/>
<dbReference type="RefSeq" id="WP_073103266.1">
    <property type="nucleotide sequence ID" value="NZ_FQXE01000005.1"/>
</dbReference>
<feature type="transmembrane region" description="Helical" evidence="1">
    <location>
        <begin position="163"/>
        <end position="184"/>
    </location>
</feature>
<proteinExistence type="predicted"/>
<keyword evidence="1" id="KW-0812">Transmembrane</keyword>
<dbReference type="STRING" id="658167.SAMN04488135_105161"/>
<reference evidence="2 3" key="1">
    <citation type="submission" date="2016-11" db="EMBL/GenBank/DDBJ databases">
        <authorList>
            <person name="Jaros S."/>
            <person name="Januszkiewicz K."/>
            <person name="Wedrychowicz H."/>
        </authorList>
    </citation>
    <scope>NUCLEOTIDE SEQUENCE [LARGE SCALE GENOMIC DNA]</scope>
    <source>
        <strain evidence="2 3">CGMCC 1.10190</strain>
    </source>
</reference>
<evidence type="ECO:0008006" key="4">
    <source>
        <dbReference type="Google" id="ProtNLM"/>
    </source>
</evidence>
<dbReference type="PANTHER" id="PTHR43044">
    <property type="match status" value="1"/>
</dbReference>
<feature type="transmembrane region" description="Helical" evidence="1">
    <location>
        <begin position="120"/>
        <end position="143"/>
    </location>
</feature>
<feature type="transmembrane region" description="Helical" evidence="1">
    <location>
        <begin position="79"/>
        <end position="100"/>
    </location>
</feature>
<feature type="transmembrane region" description="Helical" evidence="1">
    <location>
        <begin position="190"/>
        <end position="212"/>
    </location>
</feature>
<dbReference type="PANTHER" id="PTHR43044:SF1">
    <property type="entry name" value="QUINOL:CYTOCHROME C OXIDOREDUCTASE QUINONE-BINDING SUBUNIT 2"/>
    <property type="match status" value="1"/>
</dbReference>
<feature type="transmembrane region" description="Helical" evidence="1">
    <location>
        <begin position="36"/>
        <end position="59"/>
    </location>
</feature>
<protein>
    <recommendedName>
        <fullName evidence="4">Quinol:cytochrome c oxidoreductase quinone-binding subunit 2</fullName>
    </recommendedName>
</protein>
<feature type="transmembrane region" description="Helical" evidence="1">
    <location>
        <begin position="299"/>
        <end position="321"/>
    </location>
</feature>
<sequence>MTALEQPRLRLAAAVTGALALAGCAAGGLIDSTAFFAAWLVGWWACAGVVLGAQANLWLHALTGGSWIDPLRQPLRRAAGAIAALSLLMLPLFLAIHSMYPWASRDWAQGLSRPAFKTLWLEPGFVTGRLLAYVALWNALIWLSRRRPGRGDAGGPGKGYSAFGMLALGYSVSLAAVDLVMALMPGWYSSGFGLLAIAMQMKAAFALAVFRGARQATPGQRRDLGNLLLMYVLMWGYLAFVQFQIIWAGNLPHEIAWYLPRMAPPWQWLGLALIVADFSLPLLLLLFRAFKENAKCLKALAGWLCLMGAMESAWLVLPSISALDPNIVWMCPLTLVGMAALLWAGAAGVQRPCGPALPDIGRQGAGHAGS</sequence>
<evidence type="ECO:0000313" key="2">
    <source>
        <dbReference type="EMBL" id="SHH84472.1"/>
    </source>
</evidence>
<gene>
    <name evidence="2" type="ORF">SAMN04488135_105161</name>
</gene>
<feature type="transmembrane region" description="Helical" evidence="1">
    <location>
        <begin position="327"/>
        <end position="349"/>
    </location>
</feature>
<keyword evidence="1" id="KW-1133">Transmembrane helix</keyword>
<organism evidence="2 3">
    <name type="scientific">Pollutimonas bauzanensis</name>
    <dbReference type="NCBI Taxonomy" id="658167"/>
    <lineage>
        <taxon>Bacteria</taxon>
        <taxon>Pseudomonadati</taxon>
        <taxon>Pseudomonadota</taxon>
        <taxon>Betaproteobacteria</taxon>
        <taxon>Burkholderiales</taxon>
        <taxon>Alcaligenaceae</taxon>
        <taxon>Pollutimonas</taxon>
    </lineage>
</organism>
<accession>A0A1M5WAE9</accession>
<feature type="transmembrane region" description="Helical" evidence="1">
    <location>
        <begin position="224"/>
        <end position="246"/>
    </location>
</feature>